<feature type="compositionally biased region" description="Polar residues" evidence="1">
    <location>
        <begin position="62"/>
        <end position="84"/>
    </location>
</feature>
<feature type="region of interest" description="Disordered" evidence="1">
    <location>
        <begin position="53"/>
        <end position="125"/>
    </location>
</feature>
<evidence type="ECO:0000313" key="3">
    <source>
        <dbReference type="Proteomes" id="UP000256970"/>
    </source>
</evidence>
<protein>
    <recommendedName>
        <fullName evidence="4">Pentacotripeptide-repeat region of PRORP domain-containing protein</fullName>
    </recommendedName>
</protein>
<name>A0A383VDJ6_TETOB</name>
<organism evidence="2 3">
    <name type="scientific">Tetradesmus obliquus</name>
    <name type="common">Green alga</name>
    <name type="synonym">Acutodesmus obliquus</name>
    <dbReference type="NCBI Taxonomy" id="3088"/>
    <lineage>
        <taxon>Eukaryota</taxon>
        <taxon>Viridiplantae</taxon>
        <taxon>Chlorophyta</taxon>
        <taxon>core chlorophytes</taxon>
        <taxon>Chlorophyceae</taxon>
        <taxon>CS clade</taxon>
        <taxon>Sphaeropleales</taxon>
        <taxon>Scenedesmaceae</taxon>
        <taxon>Tetradesmus</taxon>
    </lineage>
</organism>
<dbReference type="EMBL" id="FNXT01000261">
    <property type="protein sequence ID" value="SZX62724.1"/>
    <property type="molecule type" value="Genomic_DNA"/>
</dbReference>
<reference evidence="2 3" key="1">
    <citation type="submission" date="2016-10" db="EMBL/GenBank/DDBJ databases">
        <authorList>
            <person name="Cai Z."/>
        </authorList>
    </citation>
    <scope>NUCLEOTIDE SEQUENCE [LARGE SCALE GENOMIC DNA]</scope>
</reference>
<sequence length="387" mass="41543">MCLAWHSLPGKPVVAPVIQQQQLQHTITAALLQPGALLRQQQASCSSTSSTSRRSIACSSIGNGTRSTSSFSIQQAASSRQGSFIDSRQQQQQPPDGGRSRLLQQRQAAAAWEEEQQQQQQWQQQQQQMDAVDEVGGYVVPRQRFVLRPAKRYSEGDWYTQRQYAKPTALHAAILSRCGQGTLESAALQYLLSSAATARDAQLGLSALGAVRSVAVARGDMAPWGDPFVKTFVMMAVRCDAHEVLLSAMQRPNELGLVFKWKSLLAAVKRWGDQGRAGVDKLEAIVFAMEGAGLRPNEKMVYVLVRAYVNAGEFARVDAALAWFRERGVVRYKPAMLPLLAKAAAAGSAGAVAVLAAAAAVQQGGDGGSGGGEGSESDEEGQEGETQ</sequence>
<evidence type="ECO:0000313" key="2">
    <source>
        <dbReference type="EMBL" id="SZX62724.1"/>
    </source>
</evidence>
<feature type="compositionally biased region" description="Low complexity" evidence="1">
    <location>
        <begin position="86"/>
        <end position="97"/>
    </location>
</feature>
<evidence type="ECO:0008006" key="4">
    <source>
        <dbReference type="Google" id="ProtNLM"/>
    </source>
</evidence>
<dbReference type="AlphaFoldDB" id="A0A383VDJ6"/>
<feature type="compositionally biased region" description="Acidic residues" evidence="1">
    <location>
        <begin position="375"/>
        <end position="387"/>
    </location>
</feature>
<dbReference type="Proteomes" id="UP000256970">
    <property type="component" value="Unassembled WGS sequence"/>
</dbReference>
<feature type="compositionally biased region" description="Gly residues" evidence="1">
    <location>
        <begin position="364"/>
        <end position="374"/>
    </location>
</feature>
<proteinExistence type="predicted"/>
<accession>A0A383VDJ6</accession>
<evidence type="ECO:0000256" key="1">
    <source>
        <dbReference type="SAM" id="MobiDB-lite"/>
    </source>
</evidence>
<feature type="region of interest" description="Disordered" evidence="1">
    <location>
        <begin position="362"/>
        <end position="387"/>
    </location>
</feature>
<keyword evidence="3" id="KW-1185">Reference proteome</keyword>
<feature type="compositionally biased region" description="Low complexity" evidence="1">
    <location>
        <begin position="104"/>
        <end position="125"/>
    </location>
</feature>
<gene>
    <name evidence="2" type="ORF">BQ4739_LOCUS3312</name>
</gene>